<dbReference type="GO" id="GO:0016853">
    <property type="term" value="F:isomerase activity"/>
    <property type="evidence" value="ECO:0007669"/>
    <property type="project" value="UniProtKB-KW"/>
</dbReference>
<gene>
    <name evidence="5" type="ORF">E3J68_04290</name>
</gene>
<protein>
    <recommendedName>
        <fullName evidence="4">Xylose isomerase-like TIM barrel domain-containing protein</fullName>
    </recommendedName>
</protein>
<reference evidence="5 6" key="1">
    <citation type="submission" date="2019-03" db="EMBL/GenBank/DDBJ databases">
        <title>Metabolic potential of uncultured bacteria and archaea associated with petroleum seepage in deep-sea sediments.</title>
        <authorList>
            <person name="Dong X."/>
            <person name="Hubert C."/>
        </authorList>
    </citation>
    <scope>NUCLEOTIDE SEQUENCE [LARGE SCALE GENOMIC DNA]</scope>
    <source>
        <strain evidence="5">E44_bin3</strain>
    </source>
</reference>
<evidence type="ECO:0000256" key="2">
    <source>
        <dbReference type="ARBA" id="ARBA00023211"/>
    </source>
</evidence>
<keyword evidence="1" id="KW-0479">Metal-binding</keyword>
<dbReference type="Proteomes" id="UP000316517">
    <property type="component" value="Unassembled WGS sequence"/>
</dbReference>
<keyword evidence="2" id="KW-0464">Manganese</keyword>
<evidence type="ECO:0000256" key="3">
    <source>
        <dbReference type="ARBA" id="ARBA00023235"/>
    </source>
</evidence>
<proteinExistence type="predicted"/>
<dbReference type="PANTHER" id="PTHR30268">
    <property type="entry name" value="L-RHAMNOSE ISOMERASE"/>
    <property type="match status" value="1"/>
</dbReference>
<dbReference type="AlphaFoldDB" id="A0A523TAX7"/>
<comment type="caution">
    <text evidence="5">The sequence shown here is derived from an EMBL/GenBank/DDBJ whole genome shotgun (WGS) entry which is preliminary data.</text>
</comment>
<name>A0A523TAX7_UNCAE</name>
<dbReference type="EMBL" id="SOJT01000185">
    <property type="protein sequence ID" value="TET27438.1"/>
    <property type="molecule type" value="Genomic_DNA"/>
</dbReference>
<evidence type="ECO:0000313" key="6">
    <source>
        <dbReference type="Proteomes" id="UP000316517"/>
    </source>
</evidence>
<evidence type="ECO:0000313" key="5">
    <source>
        <dbReference type="EMBL" id="TET27438.1"/>
    </source>
</evidence>
<evidence type="ECO:0000256" key="1">
    <source>
        <dbReference type="ARBA" id="ARBA00022723"/>
    </source>
</evidence>
<dbReference type="InterPro" id="IPR036237">
    <property type="entry name" value="Xyl_isomerase-like_sf"/>
</dbReference>
<dbReference type="PROSITE" id="PS51257">
    <property type="entry name" value="PROKAR_LIPOPROTEIN"/>
    <property type="match status" value="1"/>
</dbReference>
<keyword evidence="3" id="KW-0413">Isomerase</keyword>
<dbReference type="PANTHER" id="PTHR30268:SF0">
    <property type="entry name" value="L-RHAMNOSE ISOMERASE"/>
    <property type="match status" value="1"/>
</dbReference>
<dbReference type="InterPro" id="IPR050337">
    <property type="entry name" value="L-rhamnose_isomerase"/>
</dbReference>
<sequence>MKEIKFSVGIWAFTSCADRFVTEGYRKSLSLTEQIKLASQIEGLDGLILQFPAVVNRENAEEAKRLLQEGKLKVSAVDAYLFGSQFSMGAFTSGNERTRRKAIEIAIGAVDMAEQLDCSYAGLWLGQDGFDYPFQANYSDLWDREIEAIREVAAHNPEVKICIEYKLKEPRMHLTIGSVGKALLICEKIAKDNVGVTLDFGHAMLGKENPAESATLLAKYNRLFSIHFNDCYRETDDDLIAGSVHSWELLELLLVLQQLEYKGWYGLDIFPYREDIVKACEYSIQNIKSLLKGLEKIDIPSLVEAQKTMNYIRIHRIIREVFYPLAD</sequence>
<dbReference type="Gene3D" id="3.20.20.150">
    <property type="entry name" value="Divalent-metal-dependent TIM barrel enzymes"/>
    <property type="match status" value="1"/>
</dbReference>
<dbReference type="Pfam" id="PF01261">
    <property type="entry name" value="AP_endonuc_2"/>
    <property type="match status" value="1"/>
</dbReference>
<dbReference type="GO" id="GO:0046872">
    <property type="term" value="F:metal ion binding"/>
    <property type="evidence" value="ECO:0007669"/>
    <property type="project" value="UniProtKB-KW"/>
</dbReference>
<organism evidence="5 6">
    <name type="scientific">Aerophobetes bacterium</name>
    <dbReference type="NCBI Taxonomy" id="2030807"/>
    <lineage>
        <taxon>Bacteria</taxon>
        <taxon>Candidatus Aerophobota</taxon>
    </lineage>
</organism>
<accession>A0A523TAX7</accession>
<evidence type="ECO:0000259" key="4">
    <source>
        <dbReference type="Pfam" id="PF01261"/>
    </source>
</evidence>
<feature type="domain" description="Xylose isomerase-like TIM barrel" evidence="4">
    <location>
        <begin position="53"/>
        <end position="281"/>
    </location>
</feature>
<dbReference type="SUPFAM" id="SSF51658">
    <property type="entry name" value="Xylose isomerase-like"/>
    <property type="match status" value="1"/>
</dbReference>
<dbReference type="InterPro" id="IPR013022">
    <property type="entry name" value="Xyl_isomerase-like_TIM-brl"/>
</dbReference>